<organism evidence="3 4">
    <name type="scientific">Vanrija albida</name>
    <dbReference type="NCBI Taxonomy" id="181172"/>
    <lineage>
        <taxon>Eukaryota</taxon>
        <taxon>Fungi</taxon>
        <taxon>Dikarya</taxon>
        <taxon>Basidiomycota</taxon>
        <taxon>Agaricomycotina</taxon>
        <taxon>Tremellomycetes</taxon>
        <taxon>Trichosporonales</taxon>
        <taxon>Trichosporonaceae</taxon>
        <taxon>Vanrija</taxon>
    </lineage>
</organism>
<feature type="transmembrane region" description="Helical" evidence="1">
    <location>
        <begin position="129"/>
        <end position="152"/>
    </location>
</feature>
<gene>
    <name evidence="3" type="ORF">Q8F55_007914</name>
</gene>
<feature type="chain" id="PRO_5045949225" evidence="2">
    <location>
        <begin position="18"/>
        <end position="193"/>
    </location>
</feature>
<proteinExistence type="predicted"/>
<dbReference type="Proteomes" id="UP001565368">
    <property type="component" value="Unassembled WGS sequence"/>
</dbReference>
<dbReference type="RefSeq" id="XP_069206167.1">
    <property type="nucleotide sequence ID" value="XM_069356326.1"/>
</dbReference>
<comment type="caution">
    <text evidence="3">The sequence shown here is derived from an EMBL/GenBank/DDBJ whole genome shotgun (WGS) entry which is preliminary data.</text>
</comment>
<dbReference type="GeneID" id="95988957"/>
<keyword evidence="2" id="KW-0732">Signal</keyword>
<keyword evidence="1" id="KW-0472">Membrane</keyword>
<evidence type="ECO:0000313" key="4">
    <source>
        <dbReference type="Proteomes" id="UP001565368"/>
    </source>
</evidence>
<feature type="transmembrane region" description="Helical" evidence="1">
    <location>
        <begin position="55"/>
        <end position="78"/>
    </location>
</feature>
<evidence type="ECO:0000256" key="2">
    <source>
        <dbReference type="SAM" id="SignalP"/>
    </source>
</evidence>
<protein>
    <submittedName>
        <fullName evidence="3">Uncharacterized protein</fullName>
    </submittedName>
</protein>
<keyword evidence="4" id="KW-1185">Reference proteome</keyword>
<keyword evidence="1" id="KW-1133">Transmembrane helix</keyword>
<name>A0ABR3PUV7_9TREE</name>
<reference evidence="3 4" key="1">
    <citation type="submission" date="2023-08" db="EMBL/GenBank/DDBJ databases">
        <title>Annotated Genome Sequence of Vanrija albida AlHP1.</title>
        <authorList>
            <person name="Herzog R."/>
        </authorList>
    </citation>
    <scope>NUCLEOTIDE SEQUENCE [LARGE SCALE GENOMIC DNA]</scope>
    <source>
        <strain evidence="3 4">AlHP1</strain>
    </source>
</reference>
<evidence type="ECO:0000256" key="1">
    <source>
        <dbReference type="SAM" id="Phobius"/>
    </source>
</evidence>
<evidence type="ECO:0000313" key="3">
    <source>
        <dbReference type="EMBL" id="KAL1406223.1"/>
    </source>
</evidence>
<accession>A0ABR3PUV7</accession>
<feature type="transmembrane region" description="Helical" evidence="1">
    <location>
        <begin position="158"/>
        <end position="180"/>
    </location>
</feature>
<feature type="signal peptide" evidence="2">
    <location>
        <begin position="1"/>
        <end position="17"/>
    </location>
</feature>
<dbReference type="EMBL" id="JBBXJM010000006">
    <property type="protein sequence ID" value="KAL1406223.1"/>
    <property type="molecule type" value="Genomic_DNA"/>
</dbReference>
<sequence>MRLAGLLLAVLTAAASASVQTATTPSGIPPPAAGPDADAAALAAARAHTAALRTAFIAATAAVLALCVLLGAPFAVWLHRAVAREVGGGRGAELPAYAEEPLPKYEAASPRSSSSVPPAAPAASRHAKVVTVAALLFARPAAAQATAAALVAEQNAQALYAMGIVLGVAGPPAVVAFFVLPPGAVCKPERGDV</sequence>
<keyword evidence="1" id="KW-0812">Transmembrane</keyword>